<evidence type="ECO:0000313" key="8">
    <source>
        <dbReference type="EMBL" id="EST04945.1"/>
    </source>
</evidence>
<dbReference type="eggNOG" id="KOG0123">
    <property type="taxonomic scope" value="Eukaryota"/>
</dbReference>
<dbReference type="SMART" id="SM00360">
    <property type="entry name" value="RRM"/>
    <property type="match status" value="3"/>
</dbReference>
<dbReference type="OrthoDB" id="6159137at2759"/>
<evidence type="ECO:0000256" key="3">
    <source>
        <dbReference type="ARBA" id="ARBA00022884"/>
    </source>
</evidence>
<evidence type="ECO:0000313" key="9">
    <source>
        <dbReference type="Proteomes" id="UP000019377"/>
    </source>
</evidence>
<feature type="region of interest" description="Disordered" evidence="5">
    <location>
        <begin position="442"/>
        <end position="463"/>
    </location>
</feature>
<feature type="region of interest" description="Disordered" evidence="5">
    <location>
        <begin position="391"/>
        <end position="425"/>
    </location>
</feature>
<feature type="compositionally biased region" description="Low complexity" evidence="5">
    <location>
        <begin position="16"/>
        <end position="26"/>
    </location>
</feature>
<evidence type="ECO:0000256" key="2">
    <source>
        <dbReference type="ARBA" id="ARBA00022737"/>
    </source>
</evidence>
<dbReference type="InterPro" id="IPR002004">
    <property type="entry name" value="PABP_HYD_C"/>
</dbReference>
<dbReference type="InterPro" id="IPR000504">
    <property type="entry name" value="RRM_dom"/>
</dbReference>
<reference evidence="9" key="1">
    <citation type="journal article" date="2013" name="Genome Announc.">
        <title>Draft genome sequence of Pseudozyma brasiliensis sp. nov. strain GHG001, a high producer of endo-1,4-xylanase isolated from an insect pest of sugarcane.</title>
        <authorList>
            <person name="Oliveira J.V.D.C."/>
            <person name="dos Santos R.A.C."/>
            <person name="Borges T.A."/>
            <person name="Riano-Pachon D.M."/>
            <person name="Goldman G.H."/>
        </authorList>
    </citation>
    <scope>NUCLEOTIDE SEQUENCE [LARGE SCALE GENOMIC DNA]</scope>
    <source>
        <strain evidence="9">GHG001</strain>
    </source>
</reference>
<accession>V5EJK9</accession>
<dbReference type="InterPro" id="IPR035979">
    <property type="entry name" value="RBD_domain_sf"/>
</dbReference>
<protein>
    <submittedName>
        <fullName evidence="8">Uncharacterized protein</fullName>
    </submittedName>
</protein>
<comment type="similarity">
    <text evidence="1">Belongs to the polyadenylate-binding protein type-1 family.</text>
</comment>
<dbReference type="Gene3D" id="1.10.1900.10">
    <property type="entry name" value="c-terminal domain of poly(a) binding protein"/>
    <property type="match status" value="2"/>
</dbReference>
<evidence type="ECO:0000256" key="1">
    <source>
        <dbReference type="ARBA" id="ARBA00008557"/>
    </source>
</evidence>
<feature type="compositionally biased region" description="Polar residues" evidence="5">
    <location>
        <begin position="27"/>
        <end position="46"/>
    </location>
</feature>
<dbReference type="SUPFAM" id="SSF63570">
    <property type="entry name" value="PABC (PABP) domain"/>
    <property type="match status" value="1"/>
</dbReference>
<feature type="compositionally biased region" description="Polar residues" evidence="5">
    <location>
        <begin position="547"/>
        <end position="561"/>
    </location>
</feature>
<feature type="domain" description="PABC" evidence="7">
    <location>
        <begin position="609"/>
        <end position="686"/>
    </location>
</feature>
<dbReference type="PROSITE" id="PS51309">
    <property type="entry name" value="PABC"/>
    <property type="match status" value="1"/>
</dbReference>
<feature type="region of interest" description="Disordered" evidence="5">
    <location>
        <begin position="522"/>
        <end position="565"/>
    </location>
</feature>
<dbReference type="OMA" id="MCLFNVE"/>
<name>V5EJK9_KALBG</name>
<feature type="region of interest" description="Disordered" evidence="5">
    <location>
        <begin position="233"/>
        <end position="253"/>
    </location>
</feature>
<dbReference type="Pfam" id="PF00658">
    <property type="entry name" value="MLLE"/>
    <property type="match status" value="1"/>
</dbReference>
<dbReference type="HOGENOM" id="CLU_010069_0_0_1"/>
<dbReference type="SUPFAM" id="SSF54928">
    <property type="entry name" value="RNA-binding domain, RBD"/>
    <property type="match status" value="2"/>
</dbReference>
<evidence type="ECO:0000256" key="4">
    <source>
        <dbReference type="PROSITE-ProRule" id="PRU00176"/>
    </source>
</evidence>
<feature type="compositionally biased region" description="Low complexity" evidence="5">
    <location>
        <begin position="442"/>
        <end position="462"/>
    </location>
</feature>
<dbReference type="AlphaFoldDB" id="V5EJK9"/>
<evidence type="ECO:0000259" key="7">
    <source>
        <dbReference type="PROSITE" id="PS51309"/>
    </source>
</evidence>
<gene>
    <name evidence="8" type="ORF">PSEUBRA_SCAF7g04494</name>
</gene>
<sequence>MADSIYAPKNQHKLNAAQAADAVAAAPSSNSQPNIAKNQAGNSNGSHRAHPHLTQPLLYISGVDAAMADKELAGLVFQDVLPVRLKIDRDVPQGQTASGTVEFQTLDKAEKAYAIVRPPIQLRIEQDASSKEPVASAKPRLVKQLPSTTDDSLVYDLFRRFGPLRRAQCLLTNTAGIHTGFKGMALLEYYDEEDAKRAEAEMHCSDVDGSTISVAVDSSTRKPSTGFRPSAAAFVPSSGMSPSTPSFVPSAASSRSVSAGSSASIYASTAPSSTFQTPSPAHKGARGPSHSRASNSIDPRNLFVKNLDATLTTQDLLDVFRAFGQVVSALVKQDEQGKSKGFGFVSFTTAEEAQAAIRSLDNTKLGSKKITVCLHESKKIRQEKLATRLQGLSVGSTDGSEADAASRRASTDASEQAPQSPVPAQTPLAATSLSAGISTSASAQAQRSVSSTSSVGDASGSATERERLLKAVISVSEADAPVEDITDMLASLPKKDRAMALFSPEFLKQKVDEAKDILDITDESGENLHAPRDTNGSKPASVLKDATNGQSTSRSSSTNDAKASLGASAQKHTLSSLAALPAAEIIRLAQSSPSSLPPLAKADPEVVKSTDEFIDSLQGKAPHDQKQKLGDKLFKKIRSFGVKGAPKLTIHLLDSEDLRSLAHLMDSYDEVLKEKVDQKVAAGLNK</sequence>
<feature type="region of interest" description="Disordered" evidence="5">
    <location>
        <begin position="16"/>
        <end position="50"/>
    </location>
</feature>
<feature type="region of interest" description="Disordered" evidence="5">
    <location>
        <begin position="269"/>
        <end position="297"/>
    </location>
</feature>
<feature type="compositionally biased region" description="Polar residues" evidence="5">
    <location>
        <begin position="238"/>
        <end position="247"/>
    </location>
</feature>
<dbReference type="InterPro" id="IPR036053">
    <property type="entry name" value="PABP-dom"/>
</dbReference>
<dbReference type="PANTHER" id="PTHR24012">
    <property type="entry name" value="RNA BINDING PROTEIN"/>
    <property type="match status" value="1"/>
</dbReference>
<dbReference type="STRING" id="1365824.V5EJK9"/>
<dbReference type="GO" id="GO:0003723">
    <property type="term" value="F:RNA binding"/>
    <property type="evidence" value="ECO:0007669"/>
    <property type="project" value="UniProtKB-UniRule"/>
</dbReference>
<dbReference type="InterPro" id="IPR012677">
    <property type="entry name" value="Nucleotide-bd_a/b_plait_sf"/>
</dbReference>
<dbReference type="Gene3D" id="3.30.70.330">
    <property type="match status" value="2"/>
</dbReference>
<dbReference type="RefSeq" id="XP_016289934.1">
    <property type="nucleotide sequence ID" value="XM_016439166.1"/>
</dbReference>
<feature type="domain" description="RRM" evidence="6">
    <location>
        <begin position="300"/>
        <end position="377"/>
    </location>
</feature>
<feature type="compositionally biased region" description="Polar residues" evidence="5">
    <location>
        <begin position="416"/>
        <end position="425"/>
    </location>
</feature>
<dbReference type="Pfam" id="PF00076">
    <property type="entry name" value="RRM_1"/>
    <property type="match status" value="2"/>
</dbReference>
<feature type="domain" description="RRM" evidence="6">
    <location>
        <begin position="138"/>
        <end position="219"/>
    </location>
</feature>
<dbReference type="PROSITE" id="PS50102">
    <property type="entry name" value="RRM"/>
    <property type="match status" value="2"/>
</dbReference>
<keyword evidence="9" id="KW-1185">Reference proteome</keyword>
<keyword evidence="2" id="KW-0677">Repeat</keyword>
<dbReference type="EMBL" id="KI545893">
    <property type="protein sequence ID" value="EST04945.1"/>
    <property type="molecule type" value="Genomic_DNA"/>
</dbReference>
<evidence type="ECO:0000256" key="5">
    <source>
        <dbReference type="SAM" id="MobiDB-lite"/>
    </source>
</evidence>
<dbReference type="CDD" id="cd00590">
    <property type="entry name" value="RRM_SF"/>
    <property type="match status" value="1"/>
</dbReference>
<keyword evidence="3 4" id="KW-0694">RNA-binding</keyword>
<organism evidence="8 9">
    <name type="scientific">Kalmanozyma brasiliensis (strain GHG001)</name>
    <name type="common">Yeast</name>
    <name type="synonym">Pseudozyma brasiliensis</name>
    <dbReference type="NCBI Taxonomy" id="1365824"/>
    <lineage>
        <taxon>Eukaryota</taxon>
        <taxon>Fungi</taxon>
        <taxon>Dikarya</taxon>
        <taxon>Basidiomycota</taxon>
        <taxon>Ustilaginomycotina</taxon>
        <taxon>Ustilaginomycetes</taxon>
        <taxon>Ustilaginales</taxon>
        <taxon>Ustilaginaceae</taxon>
        <taxon>Kalmanozyma</taxon>
    </lineage>
</organism>
<dbReference type="Proteomes" id="UP000019377">
    <property type="component" value="Unassembled WGS sequence"/>
</dbReference>
<dbReference type="GeneID" id="27421875"/>
<evidence type="ECO:0000259" key="6">
    <source>
        <dbReference type="PROSITE" id="PS50102"/>
    </source>
</evidence>
<proteinExistence type="inferred from homology"/>